<dbReference type="SMART" id="SM01118">
    <property type="entry name" value="CYTH"/>
    <property type="match status" value="1"/>
</dbReference>
<reference evidence="3" key="1">
    <citation type="journal article" date="2008" name="Nat. Genet.">
        <title>The Pristionchus pacificus genome provides a unique perspective on nematode lifestyle and parasitism.</title>
        <authorList>
            <person name="Dieterich C."/>
            <person name="Clifton S.W."/>
            <person name="Schuster L.N."/>
            <person name="Chinwalla A."/>
            <person name="Delehaunty K."/>
            <person name="Dinkelacker I."/>
            <person name="Fulton L."/>
            <person name="Fulton R."/>
            <person name="Godfrey J."/>
            <person name="Minx P."/>
            <person name="Mitreva M."/>
            <person name="Roeseler W."/>
            <person name="Tian H."/>
            <person name="Witte H."/>
            <person name="Yang S.P."/>
            <person name="Wilson R.K."/>
            <person name="Sommer R.J."/>
        </authorList>
    </citation>
    <scope>NUCLEOTIDE SEQUENCE [LARGE SCALE GENOMIC DNA]</scope>
    <source>
        <strain evidence="3">PS312</strain>
    </source>
</reference>
<dbReference type="InterPro" id="IPR035974">
    <property type="entry name" value="Rap/Ran-GAP_sf"/>
</dbReference>
<dbReference type="Pfam" id="PF02145">
    <property type="entry name" value="Rap_GAP"/>
    <property type="match status" value="1"/>
</dbReference>
<dbReference type="SUPFAM" id="SSF111347">
    <property type="entry name" value="Rap/Ran-GAP"/>
    <property type="match status" value="1"/>
</dbReference>
<dbReference type="InterPro" id="IPR008173">
    <property type="entry name" value="Adenylyl_cyclase_CyaB"/>
</dbReference>
<proteinExistence type="predicted"/>
<dbReference type="GO" id="GO:0030178">
    <property type="term" value="P:negative regulation of Wnt signaling pathway"/>
    <property type="evidence" value="ECO:0000318"/>
    <property type="project" value="GO_Central"/>
</dbReference>
<feature type="compositionally biased region" description="Basic and acidic residues" evidence="1">
    <location>
        <begin position="1219"/>
        <end position="1237"/>
    </location>
</feature>
<dbReference type="GO" id="GO:0005737">
    <property type="term" value="C:cytoplasm"/>
    <property type="evidence" value="ECO:0000318"/>
    <property type="project" value="GO_Central"/>
</dbReference>
<keyword evidence="3" id="KW-1185">Reference proteome</keyword>
<dbReference type="InterPro" id="IPR033469">
    <property type="entry name" value="CYTH-like_dom_sf"/>
</dbReference>
<dbReference type="Pfam" id="PF01928">
    <property type="entry name" value="CYTH"/>
    <property type="match status" value="1"/>
</dbReference>
<dbReference type="GO" id="GO:0005096">
    <property type="term" value="F:GTPase activator activity"/>
    <property type="evidence" value="ECO:0000318"/>
    <property type="project" value="GO_Central"/>
</dbReference>
<sequence>MIFWNRTTINCINEANKWFKYGALCENEHEGAYEEKSILARLLLWAHCQTTTLPASFSSLNCRLPDPTMSAPSDTIASSATASAGSNVGSPTSSTVAPPTAAAAAAAAAQQQASPARRQGLMSSITRNIFGTGGRDRSDRSSQIDLVTQEGSIKKEAWTLMSRGNTNKTRMRTLKNLQESPRTSPQPLRRQLTIKHRFARIFSDNSNNEHMHAAALVMKNRNLQVSTLEGIWHETQDMLGDPETKDATLKAIIELTLTQHTQLGLALRHTFFEKIRDMGCEDGTIKWLNALSEDCRNVNGFEKAMDFLVADWMQSVLSQEDCPQANKVIQLAEQLVMYNSAFVCEASMITLVRSSCSRCARLLDPLTSPCLELLTTIQKYSELPRSELPLLVATLCCLVVINRFCEQAWSVARNLLNSQLGHRTRNILVEIMKSGQQSLQIPGTDRGRIIRSLRGAVYFMVQSTWGTQKIESVRASPAFVTDALECAVGTDPVVCNDVLAGIKRLVIKYGREIQHIAWQRIVRMFHVVHEMIKVDESYLICRPILTSLLDQLEQLYLDFGYSGSSEELFELLESCLDCRCDESITMIMKYRRKELSQLQPDWLVHAKQLVEKYADKGFSMTVRKQAIASLQTLYHQCKSVSEHEIVTTLLLPLLGQLIPVEEDCQVQYQMLLTLFDITRSVSVRPGESALFDQVLDVIRRMFVDGLSKCFESSPIGMDGVVNYNSVHQDNRQFGGFCMDNQEIVVRELDELLMEKWQILPPHTFKCIIEMLIQNVSKQVPYTTYQPTFIEFVSSQSIPRGGERGSIHDLQRALHCKGMPDYEETRWPVTLAIISGLAKVLEYTEMVRTAGDKSILALVEALLNVTVRAARNDYFYKEFDETMIEKSRKEATQERLRLLPIVLATLIGFTNENRSENRSHELCRQIVDYVKQGSVEAIIASSIALQRVPDGFASFGPLFVELLSSQEPVHGRAIPVLEFFSDAAHVEQFHKFFLYDHYRQVTDCLAPYTIVEYYNPYIVTLAHRALMMWFSLVPTKMRPDVRIMMMDRVHRAMEYYYPKGMSRQPSGDGRNEASSMYVLGGAPDTPPPMGGAVTARASASEEISEEIERALGAFFWLGKIDDVVDDPATEKMVEMAQEHFLVNDHILSVRTLAEKEEDDVFTPEATSSSSTSTPTTSSAAAAATTERGSREEGRETPKQSFADQRRRYQSAIQSASNRPFDGRRAMDDMDAERSRERSSTASRQVSLPQVTFTQLTVRSMYGKRSWMMKSLELVHIDYEMIRGISEDATTLMQHVAGLPTAALVGKKNDDQVATRLRNLDRVPGLELFAIGVLYKGVGQTTEADFLKNVYGSERYNKFIKNLGDVRSLINNPGGLIKGKHGKYTYEYKDPISRIVFLIASLMPTTPNDPQCNEKKKLIGNNYVMVLFNESGAPYQLQNNAFVHATIEIIPVDSCNCMVFVHARPEVLCWIGLRKVVLTDSLAARAVRQIVIRANLAVNVYRSTQETPEMPYLAMSIARLRMIRALKDKFIMRMLPHFIGRSIMRNIEIKAPVTDWDDLITRAKKESGTDGVVIEQIDVFFHSQNGRLKMRSLKKEGQESHELIWYERSDQEGPKLSTYDKITMEKKQCDEMTLLLRHSNGVRGEVRKTRTLFLVGQTRVHCDRVEGLGEYVELEVCLRDEDPIERGEEIAKELMEKLGINDLVTCAYIDLLQKKAAETA</sequence>
<dbReference type="InterPro" id="IPR023577">
    <property type="entry name" value="CYTH_domain"/>
</dbReference>
<dbReference type="GO" id="GO:0051056">
    <property type="term" value="P:regulation of small GTPase mediated signal transduction"/>
    <property type="evidence" value="ECO:0007669"/>
    <property type="project" value="InterPro"/>
</dbReference>
<dbReference type="GO" id="GO:0051898">
    <property type="term" value="P:negative regulation of phosphatidylinositol 3-kinase/protein kinase B signal transduction"/>
    <property type="evidence" value="ECO:0000318"/>
    <property type="project" value="GO_Central"/>
</dbReference>
<dbReference type="SUPFAM" id="SSF55154">
    <property type="entry name" value="CYTH-like phosphatases"/>
    <property type="match status" value="1"/>
</dbReference>
<feature type="region of interest" description="Disordered" evidence="1">
    <location>
        <begin position="1156"/>
        <end position="1244"/>
    </location>
</feature>
<dbReference type="CDD" id="cd07890">
    <property type="entry name" value="CYTH-like_AC_IV-like"/>
    <property type="match status" value="1"/>
</dbReference>
<dbReference type="InterPro" id="IPR003913">
    <property type="entry name" value="Tuberin"/>
</dbReference>
<gene>
    <name evidence="2" type="primary">WBGene00110030</name>
</gene>
<dbReference type="Proteomes" id="UP000005239">
    <property type="component" value="Unassembled WGS sequence"/>
</dbReference>
<evidence type="ECO:0000313" key="2">
    <source>
        <dbReference type="EnsemblMetazoa" id="PPA20476.1"/>
    </source>
</evidence>
<dbReference type="InterPro" id="IPR000331">
    <property type="entry name" value="Rap/Ran_GAP_dom"/>
</dbReference>
<dbReference type="Gene3D" id="3.40.50.11210">
    <property type="entry name" value="Rap/Ran-GAP"/>
    <property type="match status" value="1"/>
</dbReference>
<dbReference type="PROSITE" id="PS50085">
    <property type="entry name" value="RAPGAP"/>
    <property type="match status" value="1"/>
</dbReference>
<dbReference type="GO" id="GO:0051726">
    <property type="term" value="P:regulation of cell cycle"/>
    <property type="evidence" value="ECO:0000318"/>
    <property type="project" value="GO_Central"/>
</dbReference>
<dbReference type="GO" id="GO:0032007">
    <property type="term" value="P:negative regulation of TOR signaling"/>
    <property type="evidence" value="ECO:0000318"/>
    <property type="project" value="GO_Central"/>
</dbReference>
<dbReference type="Pfam" id="PF03542">
    <property type="entry name" value="Tuberin"/>
    <property type="match status" value="1"/>
</dbReference>
<dbReference type="InterPro" id="IPR024584">
    <property type="entry name" value="Tuberin_N"/>
</dbReference>
<dbReference type="InterPro" id="IPR018515">
    <property type="entry name" value="Tuberin-type_domain"/>
</dbReference>
<feature type="region of interest" description="Disordered" evidence="1">
    <location>
        <begin position="70"/>
        <end position="97"/>
    </location>
</feature>
<dbReference type="Gene3D" id="2.40.320.10">
    <property type="entry name" value="Hypothetical Protein Pfu-838710-001"/>
    <property type="match status" value="1"/>
</dbReference>
<feature type="compositionally biased region" description="Basic and acidic residues" evidence="1">
    <location>
        <begin position="1186"/>
        <end position="1196"/>
    </location>
</feature>
<protein>
    <submittedName>
        <fullName evidence="2">Uncharacterized protein</fullName>
    </submittedName>
</protein>
<evidence type="ECO:0000313" key="3">
    <source>
        <dbReference type="Proteomes" id="UP000005239"/>
    </source>
</evidence>
<dbReference type="GO" id="GO:0016462">
    <property type="term" value="F:pyrophosphatase activity"/>
    <property type="evidence" value="ECO:0007669"/>
    <property type="project" value="UniProtKB-ARBA"/>
</dbReference>
<dbReference type="Pfam" id="PF11864">
    <property type="entry name" value="DUF3384"/>
    <property type="match status" value="1"/>
</dbReference>
<accession>A0A8R1UF56</accession>
<accession>A0A2A6CWN2</accession>
<dbReference type="InterPro" id="IPR016024">
    <property type="entry name" value="ARM-type_fold"/>
</dbReference>
<dbReference type="GO" id="GO:0033596">
    <property type="term" value="C:TSC1-TSC2 complex"/>
    <property type="evidence" value="ECO:0000318"/>
    <property type="project" value="GO_Central"/>
</dbReference>
<dbReference type="PROSITE" id="PS51707">
    <property type="entry name" value="CYTH"/>
    <property type="match status" value="1"/>
</dbReference>
<evidence type="ECO:0000256" key="1">
    <source>
        <dbReference type="SAM" id="MobiDB-lite"/>
    </source>
</evidence>
<feature type="compositionally biased region" description="Low complexity" evidence="1">
    <location>
        <begin position="1161"/>
        <end position="1185"/>
    </location>
</feature>
<reference evidence="2" key="2">
    <citation type="submission" date="2022-06" db="UniProtKB">
        <authorList>
            <consortium name="EnsemblMetazoa"/>
        </authorList>
    </citation>
    <scope>IDENTIFICATION</scope>
    <source>
        <strain evidence="2">PS312</strain>
    </source>
</reference>
<dbReference type="EnsemblMetazoa" id="PPA20476.1">
    <property type="protein sequence ID" value="PPA20476.1"/>
    <property type="gene ID" value="WBGene00110030"/>
</dbReference>
<dbReference type="GO" id="GO:0046627">
    <property type="term" value="P:negative regulation of insulin receptor signaling pathway"/>
    <property type="evidence" value="ECO:0000318"/>
    <property type="project" value="GO_Central"/>
</dbReference>
<dbReference type="PANTHER" id="PTHR10063">
    <property type="entry name" value="TUBERIN"/>
    <property type="match status" value="1"/>
</dbReference>
<dbReference type="PANTHER" id="PTHR10063:SF0">
    <property type="entry name" value="TUBERIN"/>
    <property type="match status" value="1"/>
</dbReference>
<name>A0A2A6CWN2_PRIPA</name>
<dbReference type="PRINTS" id="PR01431">
    <property type="entry name" value="TUBERIN"/>
</dbReference>
<organism evidence="2 3">
    <name type="scientific">Pristionchus pacificus</name>
    <name type="common">Parasitic nematode worm</name>
    <dbReference type="NCBI Taxonomy" id="54126"/>
    <lineage>
        <taxon>Eukaryota</taxon>
        <taxon>Metazoa</taxon>
        <taxon>Ecdysozoa</taxon>
        <taxon>Nematoda</taxon>
        <taxon>Chromadorea</taxon>
        <taxon>Rhabditida</taxon>
        <taxon>Rhabditina</taxon>
        <taxon>Diplogasteromorpha</taxon>
        <taxon>Diplogasteroidea</taxon>
        <taxon>Neodiplogasteridae</taxon>
        <taxon>Pristionchus</taxon>
    </lineage>
</organism>
<dbReference type="GO" id="GO:0005634">
    <property type="term" value="C:nucleus"/>
    <property type="evidence" value="ECO:0007669"/>
    <property type="project" value="InterPro"/>
</dbReference>
<dbReference type="InterPro" id="IPR027107">
    <property type="entry name" value="Tuberin/Ral-act_asu"/>
</dbReference>
<dbReference type="SUPFAM" id="SSF48371">
    <property type="entry name" value="ARM repeat"/>
    <property type="match status" value="1"/>
</dbReference>